<sequence>MAASFRSLPANCNNKWYYTRQQIDNSPSRRAGLDPDKELSYRQQAANLLQDMGQRLNVSQLTINTAIVYMHRFYMVQSFTRFHRNVIAPAALFLAAKVEEQPRKLEHVIKVAHACLNPQEPSPDVRSDAYLQQAQDLVILESIILQTLAFEITIDHPHTHVVKCTQLVRASKDLAQTSYFMATNSLHLTTFCLQYSPPVVACVCIHLACKWSNWEIPVSTDSKHWWEYVDPTVTLELLDELTHEFLQILEKTPSRLKRIRNWKAGGQTPKAKPKVQEEGDQRDTMMSMISMASSESTVAGLMSLSAPPTASSSSSIGDKERGASGSAQTWSGKSQVGSEQEQQPNHEVHAPAKVSLSEYRAKNADVLAAQKRKLENMEASVKRDYANAAQALIGQQQRKEKQQHHHQQSSSSSSDMSNPSPIILKIPLEKERHDRSSLKMRFPVAGGGGSGHSSSARAQDQDIKVRIRVPEKQRGSSGEEGKSRDKHRERSNYHHHHHHHHHHHSSSSGASLSSSHKHSSSSSSSSSGALGSSKKIPSDSSRTGSSSSSVSRKRGHTQDPSVGPAPCCKRAGLGRTAKKKTMNRIRIHVLPSSRNRVTQTPRPQEPQTCSFTQRPCSQPRLEGHDFCLKHILEDKNAPYKQCSYVSVKNGKRCPNAAPKVERKDGVTFCAEHARRNAMANRAQMRKASSGPSPEALLSQLSGYNRAETHSLEGGRSEANRILDDDSLSEEEQGPLVIDQTWRGDPDSEADSIDSDHEDPLKHAGVYTAEEVALITREKLIRLQSLYIDQFKRLQHLLKEKKRRYLHNRKVENETLGNSLLTGPEGLSMKERENLKKLKALRRYRRRYGVEALLHRQLRERRQAVTEGAPQPHSKTVNEKCIFFVEGTRCTNPCLPMTRHCVSHIYQDSNQVLFKMCPGLKDVPCDRTVHMGQSDDPRCPLHLTLPPPMYQPEQEPPPQEQFTPASKDMYLSAAELQPTESLPLEFSDDLDVEGDGMQGPPSPLQFDTALALEDQTIRAIAEAPMEILTGEDPDQVDLDTSEQEFSERDVDAIMDDQVASEVVGGEEDATDSSFQDSTTVDAPR</sequence>
<evidence type="ECO:0000256" key="18">
    <source>
        <dbReference type="RuleBase" id="RU000383"/>
    </source>
</evidence>
<dbReference type="InterPro" id="IPR013763">
    <property type="entry name" value="Cyclin-like_dom"/>
</dbReference>
<feature type="compositionally biased region" description="Polar residues" evidence="19">
    <location>
        <begin position="1070"/>
        <end position="1083"/>
    </location>
</feature>
<protein>
    <recommendedName>
        <fullName evidence="3">Cyclin-T1</fullName>
    </recommendedName>
</protein>
<keyword evidence="12 18" id="KW-0195">Cyclin</keyword>
<evidence type="ECO:0000259" key="20">
    <source>
        <dbReference type="SMART" id="SM00385"/>
    </source>
</evidence>
<accession>A0AA88N5J8</accession>
<dbReference type="SMART" id="SM00385">
    <property type="entry name" value="CYCLIN"/>
    <property type="match status" value="2"/>
</dbReference>
<dbReference type="SUPFAM" id="SSF47954">
    <property type="entry name" value="Cyclin-like"/>
    <property type="match status" value="2"/>
</dbReference>
<name>A0AA88N5J8_CHASR</name>
<keyword evidence="10" id="KW-0805">Transcription regulation</keyword>
<evidence type="ECO:0000256" key="8">
    <source>
        <dbReference type="ARBA" id="ARBA00022843"/>
    </source>
</evidence>
<keyword evidence="11" id="KW-0175">Coiled coil</keyword>
<evidence type="ECO:0000256" key="5">
    <source>
        <dbReference type="ARBA" id="ARBA00022553"/>
    </source>
</evidence>
<dbReference type="InterPro" id="IPR043198">
    <property type="entry name" value="Cyclin/Ssn8"/>
</dbReference>
<feature type="compositionally biased region" description="Polar residues" evidence="19">
    <location>
        <begin position="325"/>
        <end position="343"/>
    </location>
</feature>
<keyword evidence="8" id="KW-0832">Ubl conjugation</keyword>
<gene>
    <name evidence="21" type="ORF">Q5P01_008191</name>
</gene>
<proteinExistence type="inferred from homology"/>
<evidence type="ECO:0000256" key="7">
    <source>
        <dbReference type="ARBA" id="ARBA00022765"/>
    </source>
</evidence>
<evidence type="ECO:0000256" key="16">
    <source>
        <dbReference type="ARBA" id="ARBA00045498"/>
    </source>
</evidence>
<dbReference type="GO" id="GO:0006357">
    <property type="term" value="P:regulation of transcription by RNA polymerase II"/>
    <property type="evidence" value="ECO:0007669"/>
    <property type="project" value="InterPro"/>
</dbReference>
<dbReference type="GO" id="GO:0005634">
    <property type="term" value="C:nucleus"/>
    <property type="evidence" value="ECO:0007669"/>
    <property type="project" value="UniProtKB-SubCell"/>
</dbReference>
<organism evidence="21 22">
    <name type="scientific">Channa striata</name>
    <name type="common">Snakehead murrel</name>
    <name type="synonym">Ophicephalus striatus</name>
    <dbReference type="NCBI Taxonomy" id="64152"/>
    <lineage>
        <taxon>Eukaryota</taxon>
        <taxon>Metazoa</taxon>
        <taxon>Chordata</taxon>
        <taxon>Craniata</taxon>
        <taxon>Vertebrata</taxon>
        <taxon>Euteleostomi</taxon>
        <taxon>Actinopterygii</taxon>
        <taxon>Neopterygii</taxon>
        <taxon>Teleostei</taxon>
        <taxon>Neoteleostei</taxon>
        <taxon>Acanthomorphata</taxon>
        <taxon>Anabantaria</taxon>
        <taxon>Anabantiformes</taxon>
        <taxon>Channoidei</taxon>
        <taxon>Channidae</taxon>
        <taxon>Channa</taxon>
    </lineage>
</organism>
<feature type="region of interest" description="Disordered" evidence="19">
    <location>
        <begin position="1028"/>
        <end position="1083"/>
    </location>
</feature>
<feature type="domain" description="Cyclin-like" evidence="20">
    <location>
        <begin position="159"/>
        <end position="247"/>
    </location>
</feature>
<feature type="region of interest" description="Disordered" evidence="19">
    <location>
        <begin position="593"/>
        <end position="614"/>
    </location>
</feature>
<keyword evidence="4" id="KW-1017">Isopeptide bond</keyword>
<evidence type="ECO:0000313" key="22">
    <source>
        <dbReference type="Proteomes" id="UP001187415"/>
    </source>
</evidence>
<evidence type="ECO:0000256" key="6">
    <source>
        <dbReference type="ARBA" id="ARBA00022618"/>
    </source>
</evidence>
<feature type="compositionally biased region" description="Basic residues" evidence="19">
    <location>
        <begin position="493"/>
        <end position="505"/>
    </location>
</feature>
<dbReference type="InterPro" id="IPR036915">
    <property type="entry name" value="Cyclin-like_sf"/>
</dbReference>
<keyword evidence="7" id="KW-0013">ADP-ribosylation</keyword>
<comment type="subcellular location">
    <subcellularLocation>
        <location evidence="1">Nucleus</location>
    </subcellularLocation>
</comment>
<keyword evidence="5" id="KW-0597">Phosphoprotein</keyword>
<evidence type="ECO:0000256" key="15">
    <source>
        <dbReference type="ARBA" id="ARBA00023306"/>
    </source>
</evidence>
<dbReference type="Gene3D" id="1.10.472.10">
    <property type="entry name" value="Cyclin-like"/>
    <property type="match status" value="2"/>
</dbReference>
<dbReference type="InterPro" id="IPR025927">
    <property type="entry name" value="Znf_KANL2-like"/>
</dbReference>
<feature type="region of interest" description="Disordered" evidence="19">
    <location>
        <begin position="724"/>
        <end position="758"/>
    </location>
</feature>
<dbReference type="FunFam" id="1.10.472.10:FF:000009">
    <property type="entry name" value="cyclin-T2 isoform X1"/>
    <property type="match status" value="1"/>
</dbReference>
<dbReference type="CDD" id="cd20595">
    <property type="entry name" value="CYCLIN_CCNT1_rpt1"/>
    <property type="match status" value="1"/>
</dbReference>
<dbReference type="CDD" id="cd20597">
    <property type="entry name" value="CYCLIN_CCNT1_rpt2"/>
    <property type="match status" value="1"/>
</dbReference>
<feature type="compositionally biased region" description="Acidic residues" evidence="19">
    <location>
        <begin position="1028"/>
        <end position="1043"/>
    </location>
</feature>
<dbReference type="InterPro" id="IPR047320">
    <property type="entry name" value="CYCLIN_CCNT1_rpt2"/>
</dbReference>
<evidence type="ECO:0000256" key="4">
    <source>
        <dbReference type="ARBA" id="ARBA00022499"/>
    </source>
</evidence>
<keyword evidence="14" id="KW-0539">Nucleus</keyword>
<keyword evidence="15" id="KW-0131">Cell cycle</keyword>
<comment type="similarity">
    <text evidence="2">Belongs to the cyclin family. Cyclin C subfamily.</text>
</comment>
<keyword evidence="13" id="KW-0804">Transcription</keyword>
<feature type="domain" description="Cyclin-like" evidence="20">
    <location>
        <begin position="47"/>
        <end position="146"/>
    </location>
</feature>
<feature type="compositionally biased region" description="Low complexity" evidence="19">
    <location>
        <begin position="506"/>
        <end position="550"/>
    </location>
</feature>
<evidence type="ECO:0000313" key="21">
    <source>
        <dbReference type="EMBL" id="KAK2851915.1"/>
    </source>
</evidence>
<dbReference type="Pfam" id="PF00134">
    <property type="entry name" value="Cyclin_N"/>
    <property type="match status" value="1"/>
</dbReference>
<comment type="caution">
    <text evidence="21">The sequence shown here is derived from an EMBL/GenBank/DDBJ whole genome shotgun (WGS) entry which is preliminary data.</text>
</comment>
<feature type="region of interest" description="Disordered" evidence="19">
    <location>
        <begin position="303"/>
        <end position="356"/>
    </location>
</feature>
<keyword evidence="9" id="KW-0007">Acetylation</keyword>
<evidence type="ECO:0000256" key="10">
    <source>
        <dbReference type="ARBA" id="ARBA00023015"/>
    </source>
</evidence>
<evidence type="ECO:0000256" key="9">
    <source>
        <dbReference type="ARBA" id="ARBA00022990"/>
    </source>
</evidence>
<dbReference type="Pfam" id="PF21797">
    <property type="entry name" value="CycT2-like_C"/>
    <property type="match status" value="1"/>
</dbReference>
<feature type="region of interest" description="Disordered" evidence="19">
    <location>
        <begin position="440"/>
        <end position="581"/>
    </location>
</feature>
<dbReference type="FunFam" id="1.10.472.10:FF:000004">
    <property type="entry name" value="Cyclin T2"/>
    <property type="match status" value="1"/>
</dbReference>
<evidence type="ECO:0000256" key="1">
    <source>
        <dbReference type="ARBA" id="ARBA00004123"/>
    </source>
</evidence>
<evidence type="ECO:0000256" key="14">
    <source>
        <dbReference type="ARBA" id="ARBA00023242"/>
    </source>
</evidence>
<dbReference type="Pfam" id="PF13891">
    <property type="entry name" value="zf-C3HC3H_KANSL2"/>
    <property type="match status" value="2"/>
</dbReference>
<dbReference type="AlphaFoldDB" id="A0AA88N5J8"/>
<evidence type="ECO:0000256" key="19">
    <source>
        <dbReference type="SAM" id="MobiDB-lite"/>
    </source>
</evidence>
<comment type="function">
    <text evidence="16">Regulatory subunit of the cyclin-dependent kinase pair (CDK9/cyclin-T1) complex, also called positive transcription elongation factor B (P-TEFb), which facilitates the transition from abortive to productive elongation by phosphorylating the CTD (C-terminal domain) of the large subunit of RNA polymerase II (RNA Pol II). Required to activate the protein kinase activity of CDK9: acts by mediating formation of liquid-liquid phase separation (LLPS) that enhances binding of P-TEFb to the CTD of RNA Pol II.</text>
</comment>
<evidence type="ECO:0000256" key="13">
    <source>
        <dbReference type="ARBA" id="ARBA00023163"/>
    </source>
</evidence>
<dbReference type="PANTHER" id="PTHR10026">
    <property type="entry name" value="CYCLIN"/>
    <property type="match status" value="1"/>
</dbReference>
<evidence type="ECO:0000256" key="12">
    <source>
        <dbReference type="ARBA" id="ARBA00023127"/>
    </source>
</evidence>
<feature type="region of interest" description="Disordered" evidence="19">
    <location>
        <begin position="260"/>
        <end position="282"/>
    </location>
</feature>
<comment type="subunit">
    <text evidence="17">Cyclin-T1 is the predominant cyclin that associates with CDK9 to form a heterodimer called P-TEFb. P-TEFb forms a complex with AFF4/AF5Q31. Component of a complex which is at least composed of HTATSF1/Tat-SF1, P-TEFb complex, RNA pol II, SUPT5H, and NCL/nucleolin. Component of the 7SK snRNP complex at least composed of P-TEFb (composed of CDK9 and CCNT1/cyclin-T1), HEXIM1, HEXIM2, BCDIN3, SART3 proteins and 7SK and U6 snRNAs. Interacts (via central region) with ZMYND8 (via N-terminus); the interaction is direct and the association appears to occur between homodimeric ZMYND8 and the activated form of the P-TEFb complex. Interacts with BRD4, targets chromatin binding. Interacts with JMJD6. Interacts with MDFIC. Interacts with HSF1. Interacts with HTATSF1. Interacts with TBX21.</text>
</comment>
<evidence type="ECO:0000256" key="17">
    <source>
        <dbReference type="ARBA" id="ARBA00046481"/>
    </source>
</evidence>
<keyword evidence="6" id="KW-0132">Cell division</keyword>
<reference evidence="21" key="1">
    <citation type="submission" date="2023-07" db="EMBL/GenBank/DDBJ databases">
        <title>Chromosome-level Genome Assembly of Striped Snakehead (Channa striata).</title>
        <authorList>
            <person name="Liu H."/>
        </authorList>
    </citation>
    <scope>NUCLEOTIDE SEQUENCE</scope>
    <source>
        <strain evidence="21">Gz</strain>
        <tissue evidence="21">Muscle</tissue>
    </source>
</reference>
<feature type="region of interest" description="Disordered" evidence="19">
    <location>
        <begin position="394"/>
        <end position="421"/>
    </location>
</feature>
<evidence type="ECO:0000256" key="11">
    <source>
        <dbReference type="ARBA" id="ARBA00023054"/>
    </source>
</evidence>
<dbReference type="GO" id="GO:0016538">
    <property type="term" value="F:cyclin-dependent protein serine/threonine kinase regulator activity"/>
    <property type="evidence" value="ECO:0007669"/>
    <property type="project" value="InterPro"/>
</dbReference>
<dbReference type="GO" id="GO:0051301">
    <property type="term" value="P:cell division"/>
    <property type="evidence" value="ECO:0007669"/>
    <property type="project" value="UniProtKB-KW"/>
</dbReference>
<dbReference type="InterPro" id="IPR006671">
    <property type="entry name" value="Cyclin_N"/>
</dbReference>
<evidence type="ECO:0000256" key="2">
    <source>
        <dbReference type="ARBA" id="ARBA00008638"/>
    </source>
</evidence>
<evidence type="ECO:0000256" key="3">
    <source>
        <dbReference type="ARBA" id="ARBA00020096"/>
    </source>
</evidence>
<dbReference type="EMBL" id="JAUPFM010000005">
    <property type="protein sequence ID" value="KAK2851915.1"/>
    <property type="molecule type" value="Genomic_DNA"/>
</dbReference>
<feature type="compositionally biased region" description="Low complexity" evidence="19">
    <location>
        <begin position="303"/>
        <end position="315"/>
    </location>
</feature>
<dbReference type="Proteomes" id="UP001187415">
    <property type="component" value="Unassembled WGS sequence"/>
</dbReference>
<feature type="compositionally biased region" description="Basic and acidic residues" evidence="19">
    <location>
        <begin position="459"/>
        <end position="492"/>
    </location>
</feature>
<keyword evidence="22" id="KW-1185">Reference proteome</keyword>